<dbReference type="OrthoDB" id="9805696at2"/>
<feature type="domain" description="Helicase ATP-binding" evidence="8">
    <location>
        <begin position="38"/>
        <end position="208"/>
    </location>
</feature>
<keyword evidence="4 11" id="KW-0347">Helicase</keyword>
<dbReference type="AlphaFoldDB" id="A0A4U0F594"/>
<evidence type="ECO:0000256" key="7">
    <source>
        <dbReference type="SAM" id="MobiDB-lite"/>
    </source>
</evidence>
<organism evidence="11 12">
    <name type="scientific">Cohnella pontilimi</name>
    <dbReference type="NCBI Taxonomy" id="2564100"/>
    <lineage>
        <taxon>Bacteria</taxon>
        <taxon>Bacillati</taxon>
        <taxon>Bacillota</taxon>
        <taxon>Bacilli</taxon>
        <taxon>Bacillales</taxon>
        <taxon>Paenibacillaceae</taxon>
        <taxon>Cohnella</taxon>
    </lineage>
</organism>
<dbReference type="Pfam" id="PF00270">
    <property type="entry name" value="DEAD"/>
    <property type="match status" value="1"/>
</dbReference>
<feature type="compositionally biased region" description="Basic and acidic residues" evidence="7">
    <location>
        <begin position="443"/>
        <end position="453"/>
    </location>
</feature>
<evidence type="ECO:0000259" key="8">
    <source>
        <dbReference type="PROSITE" id="PS51192"/>
    </source>
</evidence>
<dbReference type="InterPro" id="IPR027417">
    <property type="entry name" value="P-loop_NTPase"/>
</dbReference>
<keyword evidence="3" id="KW-0378">Hydrolase</keyword>
<dbReference type="EC" id="3.6.4.13" evidence="1"/>
<dbReference type="InterPro" id="IPR044742">
    <property type="entry name" value="DEAD/DEAH_RhlB"/>
</dbReference>
<keyword evidence="5" id="KW-0067">ATP-binding</keyword>
<feature type="domain" description="DEAD-box RNA helicase Q" evidence="10">
    <location>
        <begin position="7"/>
        <end position="35"/>
    </location>
</feature>
<protein>
    <recommendedName>
        <fullName evidence="1">RNA helicase</fullName>
        <ecNumber evidence="1">3.6.4.13</ecNumber>
    </recommendedName>
</protein>
<feature type="region of interest" description="Disordered" evidence="7">
    <location>
        <begin position="199"/>
        <end position="219"/>
    </location>
</feature>
<dbReference type="InterPro" id="IPR011545">
    <property type="entry name" value="DEAD/DEAH_box_helicase_dom"/>
</dbReference>
<gene>
    <name evidence="11" type="ORF">E5161_17565</name>
</gene>
<feature type="domain" description="Helicase C-terminal" evidence="9">
    <location>
        <begin position="239"/>
        <end position="390"/>
    </location>
</feature>
<dbReference type="InterPro" id="IPR050547">
    <property type="entry name" value="DEAD_box_RNA_helicases"/>
</dbReference>
<dbReference type="EMBL" id="SUPK01000009">
    <property type="protein sequence ID" value="TJY39756.1"/>
    <property type="molecule type" value="Genomic_DNA"/>
</dbReference>
<feature type="short sequence motif" description="Q motif" evidence="6">
    <location>
        <begin position="7"/>
        <end position="35"/>
    </location>
</feature>
<name>A0A4U0F594_9BACL</name>
<evidence type="ECO:0000256" key="5">
    <source>
        <dbReference type="ARBA" id="ARBA00022840"/>
    </source>
</evidence>
<dbReference type="CDD" id="cd00268">
    <property type="entry name" value="DEADc"/>
    <property type="match status" value="1"/>
</dbReference>
<dbReference type="Pfam" id="PF00271">
    <property type="entry name" value="Helicase_C"/>
    <property type="match status" value="1"/>
</dbReference>
<dbReference type="PROSITE" id="PS51192">
    <property type="entry name" value="HELICASE_ATP_BIND_1"/>
    <property type="match status" value="1"/>
</dbReference>
<keyword evidence="12" id="KW-1185">Reference proteome</keyword>
<evidence type="ECO:0000256" key="3">
    <source>
        <dbReference type="ARBA" id="ARBA00022801"/>
    </source>
</evidence>
<feature type="region of interest" description="Disordered" evidence="7">
    <location>
        <begin position="388"/>
        <end position="473"/>
    </location>
</feature>
<sequence length="473" mass="51630">MPTQPLHTFEGLGITPQLAETLSQSGITAPSPVQTQAIPPILNGRDSIIVSPTGTGKTLAYLLPVLQRLNPERRETQAVVLAPTQELAMQIVREAETYGTPLGIKTVALIGGASLSRQLDRMKTKPALVVGTPGRIMEVVSLKKLVLPNVRHVVVDETDRVFSLGGKKDVERLLRQCAKERQTIFVSATRSDAMKEAERQWMKEPAETSAEESQEGGEGLPSTIRHWYLVSDRRDKIDLVRRLVHHLRMKPALLFLNDIEKIGELASKLKYEGVMVDTLYGDTPGRERGQALGRFRSGKTALLIATDLAARGLDVPGLPLVIQFEPALDADHYVHRAGRTGRMGKEGVSITLITPQERFIVDKLSKQLGIEMAPKTFFGGRLYSPEEAEEARGRKNGHSRGEPVKPVKPVKPASAPQRKSAAAGTPSKPGTKAANGPSAKAKGKADRTRDLKNKGAPRWLKQKREAGPPSDTN</sequence>
<dbReference type="GO" id="GO:0005524">
    <property type="term" value="F:ATP binding"/>
    <property type="evidence" value="ECO:0007669"/>
    <property type="project" value="UniProtKB-KW"/>
</dbReference>
<keyword evidence="2" id="KW-0547">Nucleotide-binding</keyword>
<dbReference type="GO" id="GO:0003724">
    <property type="term" value="F:RNA helicase activity"/>
    <property type="evidence" value="ECO:0007669"/>
    <property type="project" value="UniProtKB-EC"/>
</dbReference>
<dbReference type="PANTHER" id="PTHR47963">
    <property type="entry name" value="DEAD-BOX ATP-DEPENDENT RNA HELICASE 47, MITOCHONDRIAL"/>
    <property type="match status" value="1"/>
</dbReference>
<reference evidence="11 12" key="1">
    <citation type="submission" date="2019-04" db="EMBL/GenBank/DDBJ databases">
        <title>Cohnella sp. nov., isolated from soil.</title>
        <authorList>
            <person name="Kim W."/>
        </authorList>
    </citation>
    <scope>NUCLEOTIDE SEQUENCE [LARGE SCALE GENOMIC DNA]</scope>
    <source>
        <strain evidence="11 12">CAU 1483</strain>
    </source>
</reference>
<dbReference type="InterPro" id="IPR014001">
    <property type="entry name" value="Helicase_ATP-bd"/>
</dbReference>
<dbReference type="InterPro" id="IPR001650">
    <property type="entry name" value="Helicase_C-like"/>
</dbReference>
<evidence type="ECO:0000256" key="4">
    <source>
        <dbReference type="ARBA" id="ARBA00022806"/>
    </source>
</evidence>
<evidence type="ECO:0000256" key="1">
    <source>
        <dbReference type="ARBA" id="ARBA00012552"/>
    </source>
</evidence>
<dbReference type="InterPro" id="IPR014014">
    <property type="entry name" value="RNA_helicase_DEAD_Q_motif"/>
</dbReference>
<evidence type="ECO:0000259" key="9">
    <source>
        <dbReference type="PROSITE" id="PS51194"/>
    </source>
</evidence>
<proteinExistence type="predicted"/>
<dbReference type="CDD" id="cd18787">
    <property type="entry name" value="SF2_C_DEAD"/>
    <property type="match status" value="1"/>
</dbReference>
<evidence type="ECO:0000256" key="2">
    <source>
        <dbReference type="ARBA" id="ARBA00022741"/>
    </source>
</evidence>
<comment type="caution">
    <text evidence="11">The sequence shown here is derived from an EMBL/GenBank/DDBJ whole genome shotgun (WGS) entry which is preliminary data.</text>
</comment>
<dbReference type="PANTHER" id="PTHR47963:SF8">
    <property type="entry name" value="ATP-DEPENDENT RNA HELICASE DEAD"/>
    <property type="match status" value="1"/>
</dbReference>
<dbReference type="RefSeq" id="WP_136779196.1">
    <property type="nucleotide sequence ID" value="NZ_SUPK01000009.1"/>
</dbReference>
<evidence type="ECO:0000259" key="10">
    <source>
        <dbReference type="PROSITE" id="PS51195"/>
    </source>
</evidence>
<dbReference type="GO" id="GO:0016787">
    <property type="term" value="F:hydrolase activity"/>
    <property type="evidence" value="ECO:0007669"/>
    <property type="project" value="UniProtKB-KW"/>
</dbReference>
<dbReference type="GO" id="GO:0003723">
    <property type="term" value="F:RNA binding"/>
    <property type="evidence" value="ECO:0007669"/>
    <property type="project" value="TreeGrafter"/>
</dbReference>
<dbReference type="Gene3D" id="3.40.50.300">
    <property type="entry name" value="P-loop containing nucleotide triphosphate hydrolases"/>
    <property type="match status" value="2"/>
</dbReference>
<dbReference type="PROSITE" id="PS51195">
    <property type="entry name" value="Q_MOTIF"/>
    <property type="match status" value="1"/>
</dbReference>
<evidence type="ECO:0000256" key="6">
    <source>
        <dbReference type="PROSITE-ProRule" id="PRU00552"/>
    </source>
</evidence>
<dbReference type="SUPFAM" id="SSF52540">
    <property type="entry name" value="P-loop containing nucleoside triphosphate hydrolases"/>
    <property type="match status" value="2"/>
</dbReference>
<evidence type="ECO:0000313" key="12">
    <source>
        <dbReference type="Proteomes" id="UP000309673"/>
    </source>
</evidence>
<dbReference type="SMART" id="SM00490">
    <property type="entry name" value="HELICc"/>
    <property type="match status" value="1"/>
</dbReference>
<evidence type="ECO:0000313" key="11">
    <source>
        <dbReference type="EMBL" id="TJY39756.1"/>
    </source>
</evidence>
<accession>A0A4U0F594</accession>
<dbReference type="PROSITE" id="PS51194">
    <property type="entry name" value="HELICASE_CTER"/>
    <property type="match status" value="1"/>
</dbReference>
<dbReference type="SMART" id="SM00487">
    <property type="entry name" value="DEXDc"/>
    <property type="match status" value="1"/>
</dbReference>
<dbReference type="Proteomes" id="UP000309673">
    <property type="component" value="Unassembled WGS sequence"/>
</dbReference>